<evidence type="ECO:0000313" key="1">
    <source>
        <dbReference type="EMBL" id="MDQ0346732.1"/>
    </source>
</evidence>
<organism evidence="1 2">
    <name type="scientific">Ancylobacter vacuolatus</name>
    <dbReference type="NCBI Taxonomy" id="223389"/>
    <lineage>
        <taxon>Bacteria</taxon>
        <taxon>Pseudomonadati</taxon>
        <taxon>Pseudomonadota</taxon>
        <taxon>Alphaproteobacteria</taxon>
        <taxon>Hyphomicrobiales</taxon>
        <taxon>Xanthobacteraceae</taxon>
        <taxon>Ancylobacter</taxon>
    </lineage>
</organism>
<dbReference type="RefSeq" id="WP_307058373.1">
    <property type="nucleotide sequence ID" value="NZ_JAUSUH010000002.1"/>
</dbReference>
<dbReference type="Proteomes" id="UP001238467">
    <property type="component" value="Unassembled WGS sequence"/>
</dbReference>
<name>A0ABU0DE77_9HYPH</name>
<dbReference type="EMBL" id="JAUSUH010000002">
    <property type="protein sequence ID" value="MDQ0346732.1"/>
    <property type="molecule type" value="Genomic_DNA"/>
</dbReference>
<evidence type="ECO:0000313" key="2">
    <source>
        <dbReference type="Proteomes" id="UP001238467"/>
    </source>
</evidence>
<reference evidence="1 2" key="1">
    <citation type="submission" date="2023-07" db="EMBL/GenBank/DDBJ databases">
        <title>Genomic Encyclopedia of Type Strains, Phase IV (KMG-IV): sequencing the most valuable type-strain genomes for metagenomic binning, comparative biology and taxonomic classification.</title>
        <authorList>
            <person name="Goeker M."/>
        </authorList>
    </citation>
    <scope>NUCLEOTIDE SEQUENCE [LARGE SCALE GENOMIC DNA]</scope>
    <source>
        <strain evidence="1 2">DSM 1277</strain>
    </source>
</reference>
<dbReference type="Pfam" id="PF09523">
    <property type="entry name" value="DUF2390"/>
    <property type="match status" value="1"/>
</dbReference>
<accession>A0ABU0DE77</accession>
<keyword evidence="2" id="KW-1185">Reference proteome</keyword>
<protein>
    <submittedName>
        <fullName evidence="1">Uncharacterized protein (TIGR02444 family)</fullName>
    </submittedName>
</protein>
<dbReference type="InterPro" id="IPR012659">
    <property type="entry name" value="CHP02444"/>
</dbReference>
<dbReference type="NCBIfam" id="TIGR02444">
    <property type="entry name" value="TIGR02444 family protein"/>
    <property type="match status" value="1"/>
</dbReference>
<proteinExistence type="predicted"/>
<comment type="caution">
    <text evidence="1">The sequence shown here is derived from an EMBL/GenBank/DDBJ whole genome shotgun (WGS) entry which is preliminary data.</text>
</comment>
<sequence>MSDARPLVLTDCLDAGADLTLDNPFWSFACLIYAQDAVAPACLELQDNFGVQVNALLFMLWLGTRGHSPGEAGYRTLLDSLAPWTGGVVQPLRQARRNWKFLGGRSPAVQAGREALKRSELFAEQIACAYLFRLSERGHDAARRATPERAVTANLDLVLRLAGLPTARRQELAPRLAGAAHVAAARCPGSSA</sequence>
<gene>
    <name evidence="1" type="ORF">J2S76_001149</name>
</gene>